<dbReference type="Proteomes" id="UP000692896">
    <property type="component" value="Unassembled WGS sequence"/>
</dbReference>
<evidence type="ECO:0000313" key="3">
    <source>
        <dbReference type="Proteomes" id="UP000692896"/>
    </source>
</evidence>
<proteinExistence type="predicted"/>
<gene>
    <name evidence="2" type="ORF">J7E47_08800</name>
</gene>
<dbReference type="Pfam" id="PF04449">
    <property type="entry name" value="Fimbrial_CS1"/>
    <property type="match status" value="1"/>
</dbReference>
<feature type="chain" id="PRO_5037452336" evidence="1">
    <location>
        <begin position="24"/>
        <end position="162"/>
    </location>
</feature>
<reference evidence="2" key="1">
    <citation type="submission" date="2021-03" db="EMBL/GenBank/DDBJ databases">
        <title>Genomic analysis provides insights into the functional capacity of soil bacteria communities inhabiting an altitudinal gradient in the Atacama Desert.</title>
        <authorList>
            <person name="Gonzalez M."/>
            <person name="Maldonado J."/>
            <person name="Maza F."/>
            <person name="Hodar C."/>
            <person name="Cortes M."/>
            <person name="Palma R."/>
            <person name="Andreani C."/>
            <person name="Gaete A."/>
            <person name="Vasquez-Dean J."/>
            <person name="Acuna V."/>
            <person name="Aguado M."/>
            <person name="Mandakovic D."/>
            <person name="Latorre M."/>
            <person name="Orellana A."/>
            <person name="Gutierrez R."/>
            <person name="Montecino M."/>
            <person name="Allende M."/>
            <person name="Maass A."/>
            <person name="Cambiazo V."/>
        </authorList>
    </citation>
    <scope>NUCLEOTIDE SEQUENCE</scope>
    <source>
        <strain evidence="2">ISL-25</strain>
    </source>
</reference>
<dbReference type="EMBL" id="JAGGOB010000019">
    <property type="protein sequence ID" value="MBT2328817.1"/>
    <property type="molecule type" value="Genomic_DNA"/>
</dbReference>
<dbReference type="Gene3D" id="2.60.40.2040">
    <property type="entry name" value="CFA/I fimbrial subunit E, pilin domain"/>
    <property type="match status" value="1"/>
</dbReference>
<protein>
    <submittedName>
        <fullName evidence="2">Adhesin</fullName>
    </submittedName>
</protein>
<sequence length="162" mass="17347">MLKQIVSGTALVAAALSSSLAFAMDDARSSIHITATIPTKQFHVLPRNPDFGKDEVMNYNPVTNTLSTLRQTFDVKNTDGSVHAYLLGGQASLTNGTDAIPLLTRFNNVTLTEFPQEVVTDAASTPGTQADMLIMASTVPLESQVGQYTADFTVIFDAVPRP</sequence>
<evidence type="ECO:0000256" key="1">
    <source>
        <dbReference type="SAM" id="SignalP"/>
    </source>
</evidence>
<dbReference type="AlphaFoldDB" id="A0A944DFN5"/>
<dbReference type="InterPro" id="IPR007540">
    <property type="entry name" value="Fimbrial_CS1-type"/>
</dbReference>
<dbReference type="RefSeq" id="WP_214917496.1">
    <property type="nucleotide sequence ID" value="NZ_JAGGNX010000025.1"/>
</dbReference>
<organism evidence="2 3">
    <name type="scientific">Pseudomonas fluorescens</name>
    <dbReference type="NCBI Taxonomy" id="294"/>
    <lineage>
        <taxon>Bacteria</taxon>
        <taxon>Pseudomonadati</taxon>
        <taxon>Pseudomonadota</taxon>
        <taxon>Gammaproteobacteria</taxon>
        <taxon>Pseudomonadales</taxon>
        <taxon>Pseudomonadaceae</taxon>
        <taxon>Pseudomonas</taxon>
    </lineage>
</organism>
<dbReference type="GO" id="GO:0009289">
    <property type="term" value="C:pilus"/>
    <property type="evidence" value="ECO:0007669"/>
    <property type="project" value="InterPro"/>
</dbReference>
<feature type="signal peptide" evidence="1">
    <location>
        <begin position="1"/>
        <end position="23"/>
    </location>
</feature>
<name>A0A944DFN5_PSEFL</name>
<comment type="caution">
    <text evidence="2">The sequence shown here is derived from an EMBL/GenBank/DDBJ whole genome shotgun (WGS) entry which is preliminary data.</text>
</comment>
<evidence type="ECO:0000313" key="2">
    <source>
        <dbReference type="EMBL" id="MBT2328817.1"/>
    </source>
</evidence>
<keyword evidence="1" id="KW-0732">Signal</keyword>
<accession>A0A944DFN5</accession>